<accession>A0AAV8WNQ4</accession>
<comment type="caution">
    <text evidence="1">The sequence shown here is derived from an EMBL/GenBank/DDBJ whole genome shotgun (WGS) entry which is preliminary data.</text>
</comment>
<keyword evidence="2" id="KW-1185">Reference proteome</keyword>
<organism evidence="1 2">
    <name type="scientific">Rhamnusium bicolor</name>
    <dbReference type="NCBI Taxonomy" id="1586634"/>
    <lineage>
        <taxon>Eukaryota</taxon>
        <taxon>Metazoa</taxon>
        <taxon>Ecdysozoa</taxon>
        <taxon>Arthropoda</taxon>
        <taxon>Hexapoda</taxon>
        <taxon>Insecta</taxon>
        <taxon>Pterygota</taxon>
        <taxon>Neoptera</taxon>
        <taxon>Endopterygota</taxon>
        <taxon>Coleoptera</taxon>
        <taxon>Polyphaga</taxon>
        <taxon>Cucujiformia</taxon>
        <taxon>Chrysomeloidea</taxon>
        <taxon>Cerambycidae</taxon>
        <taxon>Lepturinae</taxon>
        <taxon>Rhagiini</taxon>
        <taxon>Rhamnusium</taxon>
    </lineage>
</organism>
<proteinExistence type="predicted"/>
<evidence type="ECO:0008006" key="3">
    <source>
        <dbReference type="Google" id="ProtNLM"/>
    </source>
</evidence>
<gene>
    <name evidence="1" type="ORF">NQ314_019504</name>
</gene>
<reference evidence="1" key="1">
    <citation type="journal article" date="2023" name="Insect Mol. Biol.">
        <title>Genome sequencing provides insights into the evolution of gene families encoding plant cell wall-degrading enzymes in longhorned beetles.</title>
        <authorList>
            <person name="Shin N.R."/>
            <person name="Okamura Y."/>
            <person name="Kirsch R."/>
            <person name="Pauchet Y."/>
        </authorList>
    </citation>
    <scope>NUCLEOTIDE SEQUENCE</scope>
    <source>
        <strain evidence="1">RBIC_L_NR</strain>
    </source>
</reference>
<name>A0AAV8WNQ4_9CUCU</name>
<dbReference type="AlphaFoldDB" id="A0AAV8WNQ4"/>
<evidence type="ECO:0000313" key="2">
    <source>
        <dbReference type="Proteomes" id="UP001162156"/>
    </source>
</evidence>
<sequence length="251" mass="29889">VHQNNYEVEMRTRRATRNPGFFRTLFSVIYEQWNDTRNTFGTVNKLINDNFVPENAPVSNEVTEATTASDPNITTTEAPFRISRTEFNKIVRRNLRGLQRLYNIELQDALKMKDKAYTKYQHTKSPIDLELYKDMRNYLSIAIRNERNAYINHQIKINANNPRKLWKDFSSWNVHVKPKSEISEELRDPTLINDFFINKVQEININQGTLNSYVNETNLTYEQYELEPITPDKIEQIVKENEIQCIWSRWY</sequence>
<dbReference type="EMBL" id="JANEYF010005500">
    <property type="protein sequence ID" value="KAJ8927978.1"/>
    <property type="molecule type" value="Genomic_DNA"/>
</dbReference>
<protein>
    <recommendedName>
        <fullName evidence="3">Translocon at the inner envelope membrane of chloroplasts 214</fullName>
    </recommendedName>
</protein>
<evidence type="ECO:0000313" key="1">
    <source>
        <dbReference type="EMBL" id="KAJ8927978.1"/>
    </source>
</evidence>
<feature type="non-terminal residue" evidence="1">
    <location>
        <position position="1"/>
    </location>
</feature>
<dbReference type="Proteomes" id="UP001162156">
    <property type="component" value="Unassembled WGS sequence"/>
</dbReference>